<evidence type="ECO:0000313" key="2">
    <source>
        <dbReference type="Proteomes" id="UP001162992"/>
    </source>
</evidence>
<gene>
    <name evidence="1" type="ORF">O6H91_21G004800</name>
</gene>
<dbReference type="Proteomes" id="UP001162992">
    <property type="component" value="Chromosome 21"/>
</dbReference>
<reference evidence="2" key="1">
    <citation type="journal article" date="2024" name="Proc. Natl. Acad. Sci. U.S.A.">
        <title>Extraordinary preservation of gene collinearity over three hundred million years revealed in homosporous lycophytes.</title>
        <authorList>
            <person name="Li C."/>
            <person name="Wickell D."/>
            <person name="Kuo L.Y."/>
            <person name="Chen X."/>
            <person name="Nie B."/>
            <person name="Liao X."/>
            <person name="Peng D."/>
            <person name="Ji J."/>
            <person name="Jenkins J."/>
            <person name="Williams M."/>
            <person name="Shu S."/>
            <person name="Plott C."/>
            <person name="Barry K."/>
            <person name="Rajasekar S."/>
            <person name="Grimwood J."/>
            <person name="Han X."/>
            <person name="Sun S."/>
            <person name="Hou Z."/>
            <person name="He W."/>
            <person name="Dai G."/>
            <person name="Sun C."/>
            <person name="Schmutz J."/>
            <person name="Leebens-Mack J.H."/>
            <person name="Li F.W."/>
            <person name="Wang L."/>
        </authorList>
    </citation>
    <scope>NUCLEOTIDE SEQUENCE [LARGE SCALE GENOMIC DNA]</scope>
    <source>
        <strain evidence="2">cv. PW_Plant_1</strain>
    </source>
</reference>
<proteinExistence type="predicted"/>
<evidence type="ECO:0000313" key="1">
    <source>
        <dbReference type="EMBL" id="KAJ7516931.1"/>
    </source>
</evidence>
<protein>
    <submittedName>
        <fullName evidence="1">Uncharacterized protein</fullName>
    </submittedName>
</protein>
<accession>A0ACC2AHH3</accession>
<keyword evidence="2" id="KW-1185">Reference proteome</keyword>
<dbReference type="EMBL" id="CM055112">
    <property type="protein sequence ID" value="KAJ7516931.1"/>
    <property type="molecule type" value="Genomic_DNA"/>
</dbReference>
<comment type="caution">
    <text evidence="1">The sequence shown here is derived from an EMBL/GenBank/DDBJ whole genome shotgun (WGS) entry which is preliminary data.</text>
</comment>
<name>A0ACC2AHH3_DIPCM</name>
<sequence>MQCQKSRQAIRDITQAALRLNKSPLVWAIDVCTCLQELDEGKIPSIELADVLVSESLSLDGSSDILAYLNYAMVSHLVYPLHALALLTTRVIPVRHQQIEMYSAYLRLANAYLFSLASIREVTCCDRLLKAVVEALQPPYSTGKSIAEFGTNLIHFLLCLLYKLAQAIAEDWSLPSIGSDRQSKSLNAGTHNFGCHTARAHCMNVEDDMNSLRRGESERQKKKNSLKALDVVVKILQNRKTAALLRLAQRNLPEQWRMVLPKLQMLEVLAHDPLLKAPNEAMDLIKDLSDCIQHDLEQTWKSTNVPFIKVLSGGSSLIHTFLATGVATIWLPFDIFMEDAMEGRRVSVTSTAEALTELMKSLQAFYGATWHDLFLGLWTAALRLVSREREFVEGPKPHVESRLCMLLSIVPLACSIVIEEEEKNQQLSCREDIPLECNTRFEKNEDRKTSYSRRRAFKCSLQVLAQFNYLLMPPAVEAATCMSQNPKKGVHDAQVSNDVTVSKAVGNMRQLILDACIARGLLDTSAYTWPGYIGSVVSVKHTLSTQSSPWVAFMEGAPLSGTLKFALASTPAGSLAELEKAYQTAVNGLDDDRASAASILCGASLLCAWNVQEHAVRLAMQLLSPCSDSKDWAGHCLLPLAPMLLSVLKALSSNDAINVLNLHGKFPELATSLLPICEYFGTISPTVPLTASSVDISNNMLFSYAFLLLHRLWKFSQAPLGYQLLGKLLPLGSKLNLESLLELRNLKMLSSKTSLAAIDRHQTTDQVANRGIDGPRTMDPDLLSSVKGVEVVSLDSYPNLKAWYLQDQACITSALCGAAKGDDVQKLIDMMFKKINSTRNASLPTGCPNTTSSSTEDDIAGRPLLAPWDILAAIPFVVDKVITACAHGILSSRDLTTGLSDLLNYFPASIAPIVSYFTAEVIRGSSKSASMNGNDWPSPAANLMTIGEEMKNILASAGVLVPDAFKGALVGNAPASLPLPLAALVSLTITLKVDEPYLVAIMGLAGPGLAFCASGCPWPSMPVVAALWAQKMRKWHDFIISSATRTVFQQDKDSVRQLLRNCFAVTIGSATSLLSRVNVIGGVSALFGDKNFSPGSQIPVAPGILYLRVYPSLHDTIFIASEILLLVIEAARNQESKVCVQPLSVVGTQSKRPPNSFAHCTARALQASILGASLLFVSGGPTLVQTLFMESLPTFFLSGYCFRNPQTICRGDTVLEGYVIAHFSILSAVLAWGISLASLKSTSGLAISPNDSRKGTFGFHMDFLASVLEERISIGCGQITWKSYVVTFLALIVTCAPSWLRDVKPESLKIISKGLRFWKEHTLAVALLERGGPAAMSVAAEIIIS</sequence>
<organism evidence="1 2">
    <name type="scientific">Diphasiastrum complanatum</name>
    <name type="common">Issler's clubmoss</name>
    <name type="synonym">Lycopodium complanatum</name>
    <dbReference type="NCBI Taxonomy" id="34168"/>
    <lineage>
        <taxon>Eukaryota</taxon>
        <taxon>Viridiplantae</taxon>
        <taxon>Streptophyta</taxon>
        <taxon>Embryophyta</taxon>
        <taxon>Tracheophyta</taxon>
        <taxon>Lycopodiopsida</taxon>
        <taxon>Lycopodiales</taxon>
        <taxon>Lycopodiaceae</taxon>
        <taxon>Lycopodioideae</taxon>
        <taxon>Diphasiastrum</taxon>
    </lineage>
</organism>